<dbReference type="AlphaFoldDB" id="A0A2W2BR04"/>
<dbReference type="GO" id="GO:0051920">
    <property type="term" value="F:peroxiredoxin activity"/>
    <property type="evidence" value="ECO:0007669"/>
    <property type="project" value="InterPro"/>
</dbReference>
<dbReference type="Gene3D" id="1.20.1290.10">
    <property type="entry name" value="AhpD-like"/>
    <property type="match status" value="2"/>
</dbReference>
<dbReference type="Pfam" id="PF02627">
    <property type="entry name" value="CMD"/>
    <property type="match status" value="1"/>
</dbReference>
<protein>
    <submittedName>
        <fullName evidence="2">Alkylhydroperoxidase</fullName>
    </submittedName>
</protein>
<keyword evidence="2" id="KW-0575">Peroxidase</keyword>
<dbReference type="InterPro" id="IPR004675">
    <property type="entry name" value="AhpD_core"/>
</dbReference>
<evidence type="ECO:0000313" key="3">
    <source>
        <dbReference type="Proteomes" id="UP000248627"/>
    </source>
</evidence>
<proteinExistence type="predicted"/>
<dbReference type="Proteomes" id="UP000248627">
    <property type="component" value="Unassembled WGS sequence"/>
</dbReference>
<gene>
    <name evidence="2" type="ORF">C1I93_25715</name>
</gene>
<sequence length="240" mass="23508">MSTHAFTVHTIDTAPEAARPIMNAVRRTLGQLPSAVGLMAESPELLNGFLTANSIYESCGLDPVEREIVVLTVAGRNECHICIAMHTATLTRLGAAPELIDALRGTNAASGVGAGGAAGDVASGVGAGGEGGEGGEGGAGGVGGVGGAGGVGGVGGAGGVGAGGGTPLPDERLEALRLFTLAVLDHRGAVPDEELSAFLAAGFQPRHALDVVLGVGTYTISTFANRLTRAPLGSPVPANA</sequence>
<feature type="domain" description="Carboxymuconolactone decarboxylase-like" evidence="1">
    <location>
        <begin position="53"/>
        <end position="109"/>
    </location>
</feature>
<evidence type="ECO:0000259" key="1">
    <source>
        <dbReference type="Pfam" id="PF02627"/>
    </source>
</evidence>
<dbReference type="OrthoDB" id="122912at2"/>
<accession>A0A2W2BR04</accession>
<keyword evidence="3" id="KW-1185">Reference proteome</keyword>
<dbReference type="PANTHER" id="PTHR35446:SF3">
    <property type="entry name" value="CMD DOMAIN-CONTAINING PROTEIN"/>
    <property type="match status" value="1"/>
</dbReference>
<dbReference type="EMBL" id="POTX01000254">
    <property type="protein sequence ID" value="PZF87850.1"/>
    <property type="molecule type" value="Genomic_DNA"/>
</dbReference>
<name>A0A2W2BR04_9ACTN</name>
<organism evidence="2 3">
    <name type="scientific">Micromonospora endophytica</name>
    <dbReference type="NCBI Taxonomy" id="515350"/>
    <lineage>
        <taxon>Bacteria</taxon>
        <taxon>Bacillati</taxon>
        <taxon>Actinomycetota</taxon>
        <taxon>Actinomycetes</taxon>
        <taxon>Micromonosporales</taxon>
        <taxon>Micromonosporaceae</taxon>
        <taxon>Micromonospora</taxon>
    </lineage>
</organism>
<reference evidence="2 3" key="1">
    <citation type="submission" date="2018-01" db="EMBL/GenBank/DDBJ databases">
        <title>Draft genome sequence of Jishengella endophytica.</title>
        <authorList>
            <person name="Sahin N."/>
            <person name="Ay H."/>
            <person name="Saygin H."/>
        </authorList>
    </citation>
    <scope>NUCLEOTIDE SEQUENCE [LARGE SCALE GENOMIC DNA]</scope>
    <source>
        <strain evidence="2 3">DSM 45430</strain>
    </source>
</reference>
<dbReference type="InterPro" id="IPR029032">
    <property type="entry name" value="AhpD-like"/>
</dbReference>
<comment type="caution">
    <text evidence="2">The sequence shown here is derived from an EMBL/GenBank/DDBJ whole genome shotgun (WGS) entry which is preliminary data.</text>
</comment>
<dbReference type="SUPFAM" id="SSF69118">
    <property type="entry name" value="AhpD-like"/>
    <property type="match status" value="1"/>
</dbReference>
<dbReference type="InterPro" id="IPR003779">
    <property type="entry name" value="CMD-like"/>
</dbReference>
<evidence type="ECO:0000313" key="2">
    <source>
        <dbReference type="EMBL" id="PZF87850.1"/>
    </source>
</evidence>
<dbReference type="PANTHER" id="PTHR35446">
    <property type="entry name" value="SI:CH211-175M2.5"/>
    <property type="match status" value="1"/>
</dbReference>
<dbReference type="RefSeq" id="WP_111245869.1">
    <property type="nucleotide sequence ID" value="NZ_AP023358.1"/>
</dbReference>
<dbReference type="NCBIfam" id="TIGR00778">
    <property type="entry name" value="ahpD_dom"/>
    <property type="match status" value="1"/>
</dbReference>
<keyword evidence="2" id="KW-0560">Oxidoreductase</keyword>